<evidence type="ECO:0000256" key="6">
    <source>
        <dbReference type="ARBA" id="ARBA00022840"/>
    </source>
</evidence>
<dbReference type="GeneID" id="28853766"/>
<evidence type="ECO:0000259" key="9">
    <source>
        <dbReference type="PROSITE" id="PS50011"/>
    </source>
</evidence>
<dbReference type="GO" id="GO:0000245">
    <property type="term" value="P:spliceosomal complex assembly"/>
    <property type="evidence" value="ECO:0007669"/>
    <property type="project" value="TreeGrafter"/>
</dbReference>
<dbReference type="OrthoDB" id="5979581at2759"/>
<reference evidence="10 11" key="1">
    <citation type="journal article" date="2016" name="PLoS Pathog.">
        <title>Biosynthesis of antibiotic leucinostatins in bio-control fungus Purpureocillium lilacinum and their inhibition on phytophthora revealed by genome mining.</title>
        <authorList>
            <person name="Wang G."/>
            <person name="Liu Z."/>
            <person name="Lin R."/>
            <person name="Li E."/>
            <person name="Mao Z."/>
            <person name="Ling J."/>
            <person name="Yang Y."/>
            <person name="Yin W.B."/>
            <person name="Xie B."/>
        </authorList>
    </citation>
    <scope>NUCLEOTIDE SEQUENCE [LARGE SCALE GENOMIC DNA]</scope>
    <source>
        <strain evidence="10">170</strain>
    </source>
</reference>
<dbReference type="SMART" id="SM00220">
    <property type="entry name" value="S_TKc"/>
    <property type="match status" value="1"/>
</dbReference>
<comment type="catalytic activity">
    <reaction evidence="8">
        <text>L-seryl-[protein] + ATP = O-phospho-L-seryl-[protein] + ADP + H(+)</text>
        <dbReference type="Rhea" id="RHEA:17989"/>
        <dbReference type="Rhea" id="RHEA-COMP:9863"/>
        <dbReference type="Rhea" id="RHEA-COMP:11604"/>
        <dbReference type="ChEBI" id="CHEBI:15378"/>
        <dbReference type="ChEBI" id="CHEBI:29999"/>
        <dbReference type="ChEBI" id="CHEBI:30616"/>
        <dbReference type="ChEBI" id="CHEBI:83421"/>
        <dbReference type="ChEBI" id="CHEBI:456216"/>
        <dbReference type="EC" id="2.7.11.1"/>
    </reaction>
</comment>
<evidence type="ECO:0000256" key="7">
    <source>
        <dbReference type="ARBA" id="ARBA00047899"/>
    </source>
</evidence>
<dbReference type="RefSeq" id="XP_022283946.1">
    <property type="nucleotide sequence ID" value="XM_022428772.1"/>
</dbReference>
<evidence type="ECO:0000256" key="5">
    <source>
        <dbReference type="ARBA" id="ARBA00022777"/>
    </source>
</evidence>
<dbReference type="GO" id="GO:0050684">
    <property type="term" value="P:regulation of mRNA processing"/>
    <property type="evidence" value="ECO:0007669"/>
    <property type="project" value="TreeGrafter"/>
</dbReference>
<comment type="caution">
    <text evidence="10">The sequence shown here is derived from an EMBL/GenBank/DDBJ whole genome shotgun (WGS) entry which is preliminary data.</text>
</comment>
<evidence type="ECO:0000256" key="8">
    <source>
        <dbReference type="ARBA" id="ARBA00048679"/>
    </source>
</evidence>
<feature type="domain" description="Protein kinase" evidence="9">
    <location>
        <begin position="60"/>
        <end position="450"/>
    </location>
</feature>
<dbReference type="EMBL" id="LSBJ02000027">
    <property type="protein sequence ID" value="OAQ58313.2"/>
    <property type="molecule type" value="Genomic_DNA"/>
</dbReference>
<dbReference type="PANTHER" id="PTHR47634:SF9">
    <property type="entry name" value="PROTEIN KINASE DOMAIN-CONTAINING PROTEIN-RELATED"/>
    <property type="match status" value="1"/>
</dbReference>
<name>A0A179EZP1_METCM</name>
<sequence>MSSGVSHHGPAPQRQNPGGYSWEDKYDLAGVIQPHEPLERYIAGGFHPVALGDTFYNGRYTIRYKLGYGGYSTVCPSTVQGHSTLRCSNLYRLTRDRQWVSLKIKQARISTSSLDEDADIKALTTMEQKHASNNPPIPRYFPQLLQSFQHHGPTGTHTCLVTELLGPTISLMIKAYNDIDVQETFRPDTILRASRQLLEAIHAMHGSGIVLICTDISPGNVAFTCQGILENDEEDHILKALGGNPFIAEYTGQSPRPENLPKQLVQTACWTGWYDCPEEDIRLIDWGEAFPIDETRSNLAQPHGLQSPETFFVGSFDYRHDLWRIHYLFYQKPPFGFPSVREKQIQKHAQVIGPLPPEWQAQWQQWVKENPQPKSMRIDDAFTPLNESFEPRRQDVISNTEANDGIDKEDWTEDDYQALRCLLGVMEGLMQHEPDKRISAKEAAGKIDWVDQWREQDSDLDVDE</sequence>
<evidence type="ECO:0000313" key="10">
    <source>
        <dbReference type="EMBL" id="OAQ58313.2"/>
    </source>
</evidence>
<keyword evidence="6" id="KW-0067">ATP-binding</keyword>
<evidence type="ECO:0000256" key="4">
    <source>
        <dbReference type="ARBA" id="ARBA00022741"/>
    </source>
</evidence>
<dbReference type="Proteomes" id="UP000078397">
    <property type="component" value="Unassembled WGS sequence"/>
</dbReference>
<comment type="catalytic activity">
    <reaction evidence="7">
        <text>L-threonyl-[protein] + ATP = O-phospho-L-threonyl-[protein] + ADP + H(+)</text>
        <dbReference type="Rhea" id="RHEA:46608"/>
        <dbReference type="Rhea" id="RHEA-COMP:11060"/>
        <dbReference type="Rhea" id="RHEA-COMP:11605"/>
        <dbReference type="ChEBI" id="CHEBI:15378"/>
        <dbReference type="ChEBI" id="CHEBI:30013"/>
        <dbReference type="ChEBI" id="CHEBI:30616"/>
        <dbReference type="ChEBI" id="CHEBI:61977"/>
        <dbReference type="ChEBI" id="CHEBI:456216"/>
        <dbReference type="EC" id="2.7.11.1"/>
    </reaction>
</comment>
<evidence type="ECO:0000313" key="11">
    <source>
        <dbReference type="Proteomes" id="UP000078397"/>
    </source>
</evidence>
<evidence type="ECO:0000256" key="1">
    <source>
        <dbReference type="ARBA" id="ARBA00012513"/>
    </source>
</evidence>
<dbReference type="InterPro" id="IPR000719">
    <property type="entry name" value="Prot_kinase_dom"/>
</dbReference>
<dbReference type="InterPro" id="IPR011009">
    <property type="entry name" value="Kinase-like_dom_sf"/>
</dbReference>
<dbReference type="Gene3D" id="3.30.200.20">
    <property type="entry name" value="Phosphorylase Kinase, domain 1"/>
    <property type="match status" value="1"/>
</dbReference>
<gene>
    <name evidence="10" type="ORF">VFPPC_11651</name>
</gene>
<protein>
    <recommendedName>
        <fullName evidence="1">non-specific serine/threonine protein kinase</fullName>
        <ecNumber evidence="1">2.7.11.1</ecNumber>
    </recommendedName>
</protein>
<dbReference type="PROSITE" id="PS50011">
    <property type="entry name" value="PROTEIN_KINASE_DOM"/>
    <property type="match status" value="1"/>
</dbReference>
<dbReference type="EC" id="2.7.11.1" evidence="1"/>
<keyword evidence="11" id="KW-1185">Reference proteome</keyword>
<evidence type="ECO:0000256" key="3">
    <source>
        <dbReference type="ARBA" id="ARBA00022679"/>
    </source>
</evidence>
<dbReference type="KEGG" id="pchm:VFPPC_11651"/>
<dbReference type="PANTHER" id="PTHR47634">
    <property type="entry name" value="PROTEIN KINASE DOMAIN-CONTAINING PROTEIN-RELATED"/>
    <property type="match status" value="1"/>
</dbReference>
<keyword evidence="5 10" id="KW-0418">Kinase</keyword>
<dbReference type="GO" id="GO:0004674">
    <property type="term" value="F:protein serine/threonine kinase activity"/>
    <property type="evidence" value="ECO:0007669"/>
    <property type="project" value="UniProtKB-KW"/>
</dbReference>
<proteinExistence type="predicted"/>
<keyword evidence="2 10" id="KW-0723">Serine/threonine-protein kinase</keyword>
<dbReference type="AlphaFoldDB" id="A0A179EZP1"/>
<keyword evidence="4" id="KW-0547">Nucleotide-binding</keyword>
<dbReference type="GO" id="GO:0005524">
    <property type="term" value="F:ATP binding"/>
    <property type="evidence" value="ECO:0007669"/>
    <property type="project" value="UniProtKB-KW"/>
</dbReference>
<evidence type="ECO:0000256" key="2">
    <source>
        <dbReference type="ARBA" id="ARBA00022527"/>
    </source>
</evidence>
<dbReference type="STRING" id="1380566.A0A179EZP1"/>
<keyword evidence="3" id="KW-0808">Transferase</keyword>
<dbReference type="SUPFAM" id="SSF56112">
    <property type="entry name" value="Protein kinase-like (PK-like)"/>
    <property type="match status" value="1"/>
</dbReference>
<dbReference type="InterPro" id="IPR051334">
    <property type="entry name" value="SRPK"/>
</dbReference>
<organism evidence="10 11">
    <name type="scientific">Pochonia chlamydosporia 170</name>
    <dbReference type="NCBI Taxonomy" id="1380566"/>
    <lineage>
        <taxon>Eukaryota</taxon>
        <taxon>Fungi</taxon>
        <taxon>Dikarya</taxon>
        <taxon>Ascomycota</taxon>
        <taxon>Pezizomycotina</taxon>
        <taxon>Sordariomycetes</taxon>
        <taxon>Hypocreomycetidae</taxon>
        <taxon>Hypocreales</taxon>
        <taxon>Clavicipitaceae</taxon>
        <taxon>Pochonia</taxon>
    </lineage>
</organism>
<accession>A0A179EZP1</accession>
<dbReference type="Gene3D" id="1.10.510.10">
    <property type="entry name" value="Transferase(Phosphotransferase) domain 1"/>
    <property type="match status" value="1"/>
</dbReference>